<dbReference type="RefSeq" id="XP_066709946.1">
    <property type="nucleotide sequence ID" value="XM_066864985.1"/>
</dbReference>
<sequence length="163" mass="17979">MSQPMLTVAGHQADPKKAQLNLLPCRIHHDGNVAPLDSFWSPTTADVLSPDDSTKTAYLRGRKLHGKTVPLPAGYYGAVAEKGDTKREIPREELMDRDAEVQELPDALEIAPLQSRARFDDFVVWGHEALADAGADPYVRGIEEWVSFSEQIHSYPALDSSAK</sequence>
<proteinExistence type="predicted"/>
<protein>
    <submittedName>
        <fullName evidence="1">Ribonuclease H2 subunit C</fullName>
    </submittedName>
</protein>
<dbReference type="GeneID" id="92098048"/>
<dbReference type="InterPro" id="IPR013924">
    <property type="entry name" value="RNase_H2_suC"/>
</dbReference>
<name>A0ABR1T910_9PEZI</name>
<accession>A0ABR1T910</accession>
<dbReference type="Pfam" id="PF08615">
    <property type="entry name" value="RNase_H2_suC"/>
    <property type="match status" value="1"/>
</dbReference>
<evidence type="ECO:0000313" key="2">
    <source>
        <dbReference type="Proteomes" id="UP001480595"/>
    </source>
</evidence>
<comment type="caution">
    <text evidence="1">The sequence shown here is derived from an EMBL/GenBank/DDBJ whole genome shotgun (WGS) entry which is preliminary data.</text>
</comment>
<organism evidence="1 2">
    <name type="scientific">Apiospora phragmitis</name>
    <dbReference type="NCBI Taxonomy" id="2905665"/>
    <lineage>
        <taxon>Eukaryota</taxon>
        <taxon>Fungi</taxon>
        <taxon>Dikarya</taxon>
        <taxon>Ascomycota</taxon>
        <taxon>Pezizomycotina</taxon>
        <taxon>Sordariomycetes</taxon>
        <taxon>Xylariomycetidae</taxon>
        <taxon>Amphisphaeriales</taxon>
        <taxon>Apiosporaceae</taxon>
        <taxon>Apiospora</taxon>
    </lineage>
</organism>
<dbReference type="Gene3D" id="2.40.128.680">
    <property type="match status" value="1"/>
</dbReference>
<dbReference type="Proteomes" id="UP001480595">
    <property type="component" value="Unassembled WGS sequence"/>
</dbReference>
<gene>
    <name evidence="1" type="ORF">PG994_013576</name>
</gene>
<dbReference type="PANTHER" id="PTHR47204">
    <property type="entry name" value="OS02G0168900 PROTEIN"/>
    <property type="match status" value="1"/>
</dbReference>
<reference evidence="1 2" key="1">
    <citation type="submission" date="2023-01" db="EMBL/GenBank/DDBJ databases">
        <title>Analysis of 21 Apiospora genomes using comparative genomics revels a genus with tremendous synthesis potential of carbohydrate active enzymes and secondary metabolites.</title>
        <authorList>
            <person name="Sorensen T."/>
        </authorList>
    </citation>
    <scope>NUCLEOTIDE SEQUENCE [LARGE SCALE GENOMIC DNA]</scope>
    <source>
        <strain evidence="1 2">CBS 135458</strain>
    </source>
</reference>
<dbReference type="PANTHER" id="PTHR47204:SF1">
    <property type="entry name" value="RIBONUCLEASE H2 SUBUNIT C"/>
    <property type="match status" value="1"/>
</dbReference>
<dbReference type="CDD" id="cd09271">
    <property type="entry name" value="RNase_H2-C"/>
    <property type="match status" value="1"/>
</dbReference>
<evidence type="ECO:0000313" key="1">
    <source>
        <dbReference type="EMBL" id="KAK8043093.1"/>
    </source>
</evidence>
<dbReference type="EMBL" id="JAQQWL010000013">
    <property type="protein sequence ID" value="KAK8043093.1"/>
    <property type="molecule type" value="Genomic_DNA"/>
</dbReference>
<keyword evidence="2" id="KW-1185">Reference proteome</keyword>